<proteinExistence type="predicted"/>
<reference evidence="1 2" key="1">
    <citation type="journal article" date="2022" name="New Phytol.">
        <title>Ecological generalism drives hyperdiversity of secondary metabolite gene clusters in xylarialean endophytes.</title>
        <authorList>
            <person name="Franco M.E.E."/>
            <person name="Wisecaver J.H."/>
            <person name="Arnold A.E."/>
            <person name="Ju Y.M."/>
            <person name="Slot J.C."/>
            <person name="Ahrendt S."/>
            <person name="Moore L.P."/>
            <person name="Eastman K.E."/>
            <person name="Scott K."/>
            <person name="Konkel Z."/>
            <person name="Mondo S.J."/>
            <person name="Kuo A."/>
            <person name="Hayes R.D."/>
            <person name="Haridas S."/>
            <person name="Andreopoulos B."/>
            <person name="Riley R."/>
            <person name="LaButti K."/>
            <person name="Pangilinan J."/>
            <person name="Lipzen A."/>
            <person name="Amirebrahimi M."/>
            <person name="Yan J."/>
            <person name="Adam C."/>
            <person name="Keymanesh K."/>
            <person name="Ng V."/>
            <person name="Louie K."/>
            <person name="Northen T."/>
            <person name="Drula E."/>
            <person name="Henrissat B."/>
            <person name="Hsieh H.M."/>
            <person name="Youens-Clark K."/>
            <person name="Lutzoni F."/>
            <person name="Miadlikowska J."/>
            <person name="Eastwood D.C."/>
            <person name="Hamelin R.C."/>
            <person name="Grigoriev I.V."/>
            <person name="U'Ren J.M."/>
        </authorList>
    </citation>
    <scope>NUCLEOTIDE SEQUENCE [LARGE SCALE GENOMIC DNA]</scope>
    <source>
        <strain evidence="1 2">CBS 119005</strain>
    </source>
</reference>
<gene>
    <name evidence="1" type="ORF">F4820DRAFT_410329</name>
</gene>
<dbReference type="Proteomes" id="UP001497700">
    <property type="component" value="Unassembled WGS sequence"/>
</dbReference>
<comment type="caution">
    <text evidence="1">The sequence shown here is derived from an EMBL/GenBank/DDBJ whole genome shotgun (WGS) entry which is preliminary data.</text>
</comment>
<accession>A0ACB9Z9R9</accession>
<name>A0ACB9Z9R9_9PEZI</name>
<evidence type="ECO:0000313" key="1">
    <source>
        <dbReference type="EMBL" id="KAI4868477.1"/>
    </source>
</evidence>
<dbReference type="EMBL" id="MU393438">
    <property type="protein sequence ID" value="KAI4868477.1"/>
    <property type="molecule type" value="Genomic_DNA"/>
</dbReference>
<evidence type="ECO:0000313" key="2">
    <source>
        <dbReference type="Proteomes" id="UP001497700"/>
    </source>
</evidence>
<keyword evidence="2" id="KW-1185">Reference proteome</keyword>
<organism evidence="1 2">
    <name type="scientific">Hypoxylon rubiginosum</name>
    <dbReference type="NCBI Taxonomy" id="110542"/>
    <lineage>
        <taxon>Eukaryota</taxon>
        <taxon>Fungi</taxon>
        <taxon>Dikarya</taxon>
        <taxon>Ascomycota</taxon>
        <taxon>Pezizomycotina</taxon>
        <taxon>Sordariomycetes</taxon>
        <taxon>Xylariomycetidae</taxon>
        <taxon>Xylariales</taxon>
        <taxon>Hypoxylaceae</taxon>
        <taxon>Hypoxylon</taxon>
    </lineage>
</organism>
<sequence>MDGLPLIPFGPRATCTLDLCPIEWSVLQYRPSLGSSIAFICIFSGLLFVHSFIGARWKSWWFMSCMGVGCITEILGYGGRVILFYNPFSFAGFMMQIICIGCAPVFYSAAIYVTIAKVVENLDPTLSRIKPKLYYVIFIASDLFSGVLQGVGGATSTSSNGQSKYAVDLTLAGLSLQVFSMVVFCGLIADYIIRYSKAGGNALTSPRLRLFITFLSIAILLILTRCAYRVAELNEGYQGDLIHDEPLFIGLEGVVISLATLALCIGHPGFVFLPSENGLKMSKKTSEENGILLQRK</sequence>
<protein>
    <submittedName>
        <fullName evidence="1">RTA1-domain-containing protein</fullName>
    </submittedName>
</protein>